<accession>A0ABW1AK17</accession>
<sequence length="569" mass="62895">MSRTTSGGVAAETATRHTAPARTARPPGGEVRPVAAPFVAAGPLGVAVRDRLKGLTAADERVLRLIGVHLGSLAARDLKARCRDGLEHDADRWAARKRELTGVSSSRWAGSITKATHDQWALARHAQHAHVQGLEAGVRTLEHRLSQPLGARGAGRAPGGYRSRREWFAKSRRMAALKDRLTCERADRDAGIVHVVRGGTRLARTRHHLGDAGLTEQRWRERWEARRSFLAADGESGKRYGNETIRLTPGGQVSIRLPAPLASLANAPHGRYVLAARVAFRHRGTEWADRIQADRAVAYRIHHDPERDRWYLTASWQRTPARTLPLQAACARGVVGVDANADHLAAWRLDPCGNPIGDPHRFDYTLTGTSTHRDAQIRHALTRLLHWALSCGVAAIAIEDLDFTGGKTREKHGRRRRFRQLISGFPTGKLKARLVSMAAEAGLAVVAVDPAYTTKWGARHWQKPLRTPRREVSRHDAASIAIGRRALGHPIRRRTAPPPAHRSDEQGHRTAQARPGAREREGTRPPLTEPAHDAPSRTGRRTRETSASNTVRDTRSSRSRHQMPLLHTE</sequence>
<dbReference type="EMBL" id="JBHSON010000196">
    <property type="protein sequence ID" value="MFC5754883.1"/>
    <property type="molecule type" value="Genomic_DNA"/>
</dbReference>
<feature type="region of interest" description="Disordered" evidence="1">
    <location>
        <begin position="465"/>
        <end position="569"/>
    </location>
</feature>
<name>A0ABW1AK17_9ACTN</name>
<feature type="region of interest" description="Disordered" evidence="1">
    <location>
        <begin position="1"/>
        <end position="31"/>
    </location>
</feature>
<dbReference type="RefSeq" id="WP_378293426.1">
    <property type="nucleotide sequence ID" value="NZ_JBHSON010000196.1"/>
</dbReference>
<organism evidence="2 3">
    <name type="scientific">Actinomadura rugatobispora</name>
    <dbReference type="NCBI Taxonomy" id="1994"/>
    <lineage>
        <taxon>Bacteria</taxon>
        <taxon>Bacillati</taxon>
        <taxon>Actinomycetota</taxon>
        <taxon>Actinomycetes</taxon>
        <taxon>Streptosporangiales</taxon>
        <taxon>Thermomonosporaceae</taxon>
        <taxon>Actinomadura</taxon>
    </lineage>
</organism>
<feature type="compositionally biased region" description="Low complexity" evidence="1">
    <location>
        <begin position="10"/>
        <end position="27"/>
    </location>
</feature>
<comment type="caution">
    <text evidence="2">The sequence shown here is derived from an EMBL/GenBank/DDBJ whole genome shotgun (WGS) entry which is preliminary data.</text>
</comment>
<proteinExistence type="predicted"/>
<reference evidence="3" key="1">
    <citation type="journal article" date="2019" name="Int. J. Syst. Evol. Microbiol.">
        <title>The Global Catalogue of Microorganisms (GCM) 10K type strain sequencing project: providing services to taxonomists for standard genome sequencing and annotation.</title>
        <authorList>
            <consortium name="The Broad Institute Genomics Platform"/>
            <consortium name="The Broad Institute Genome Sequencing Center for Infectious Disease"/>
            <person name="Wu L."/>
            <person name="Ma J."/>
        </authorList>
    </citation>
    <scope>NUCLEOTIDE SEQUENCE [LARGE SCALE GENOMIC DNA]</scope>
    <source>
        <strain evidence="3">KCTC 42087</strain>
    </source>
</reference>
<dbReference type="Proteomes" id="UP001596074">
    <property type="component" value="Unassembled WGS sequence"/>
</dbReference>
<evidence type="ECO:0000313" key="2">
    <source>
        <dbReference type="EMBL" id="MFC5754883.1"/>
    </source>
</evidence>
<evidence type="ECO:0000256" key="1">
    <source>
        <dbReference type="SAM" id="MobiDB-lite"/>
    </source>
</evidence>
<keyword evidence="3" id="KW-1185">Reference proteome</keyword>
<evidence type="ECO:0000313" key="3">
    <source>
        <dbReference type="Proteomes" id="UP001596074"/>
    </source>
</evidence>
<feature type="compositionally biased region" description="Basic and acidic residues" evidence="1">
    <location>
        <begin position="468"/>
        <end position="477"/>
    </location>
</feature>
<gene>
    <name evidence="2" type="ORF">ACFPZN_55510</name>
</gene>
<protein>
    <submittedName>
        <fullName evidence="2">IS200/IS605 family accessory protein TnpB-related protein</fullName>
    </submittedName>
</protein>
<feature type="compositionally biased region" description="Basic residues" evidence="1">
    <location>
        <begin position="486"/>
        <end position="495"/>
    </location>
</feature>